<dbReference type="EMBL" id="JAENGZ010000766">
    <property type="protein sequence ID" value="KAG6954141.1"/>
    <property type="molecule type" value="Genomic_DNA"/>
</dbReference>
<reference evidence="1" key="1">
    <citation type="submission" date="2021-01" db="EMBL/GenBank/DDBJ databases">
        <title>Phytophthora aleatoria, a newly-described species from Pinus radiata is distinct from Phytophthora cactorum isolates based on comparative genomics.</title>
        <authorList>
            <person name="Mcdougal R."/>
            <person name="Panda P."/>
            <person name="Williams N."/>
            <person name="Studholme D.J."/>
        </authorList>
    </citation>
    <scope>NUCLEOTIDE SEQUENCE</scope>
    <source>
        <strain evidence="1">NZFS 3830</strain>
    </source>
</reference>
<protein>
    <submittedName>
        <fullName evidence="1">Uncharacterized protein</fullName>
    </submittedName>
</protein>
<evidence type="ECO:0000313" key="2">
    <source>
        <dbReference type="Proteomes" id="UP000688947"/>
    </source>
</evidence>
<comment type="caution">
    <text evidence="1">The sequence shown here is derived from an EMBL/GenBank/DDBJ whole genome shotgun (WGS) entry which is preliminary data.</text>
</comment>
<evidence type="ECO:0000313" key="1">
    <source>
        <dbReference type="EMBL" id="KAG6954141.1"/>
    </source>
</evidence>
<dbReference type="VEuPathDB" id="FungiDB:PC110_g16450"/>
<dbReference type="Proteomes" id="UP000688947">
    <property type="component" value="Unassembled WGS sequence"/>
</dbReference>
<accession>A0A8T1U5K6</accession>
<sequence length="185" mass="20690">MAKTEAQCGGKLLFPKTVDKFTSVFKLATRRANIAKATDWWRKRETYHGAARGTTVVSGRRVHGRVRANRKCVTGRDRRSSTWVAWLYPVLLDGFGRLRKASLKFDAPILRQLNLKQFSVPSAPYTASYVDSQGSLITTKVTTSLDETTVENVDETHFVIDFDNGKILGFVTEKQVKYADVVTGG</sequence>
<proteinExistence type="predicted"/>
<dbReference type="AlphaFoldDB" id="A0A8T1U5K6"/>
<organism evidence="1 2">
    <name type="scientific">Phytophthora cactorum</name>
    <dbReference type="NCBI Taxonomy" id="29920"/>
    <lineage>
        <taxon>Eukaryota</taxon>
        <taxon>Sar</taxon>
        <taxon>Stramenopiles</taxon>
        <taxon>Oomycota</taxon>
        <taxon>Peronosporomycetes</taxon>
        <taxon>Peronosporales</taxon>
        <taxon>Peronosporaceae</taxon>
        <taxon>Phytophthora</taxon>
    </lineage>
</organism>
<name>A0A8T1U5K6_9STRA</name>
<dbReference type="OrthoDB" id="111624at2759"/>
<gene>
    <name evidence="1" type="ORF">JG687_00011964</name>
</gene>